<evidence type="ECO:0000313" key="1">
    <source>
        <dbReference type="EMBL" id="AYP28084.1"/>
    </source>
</evidence>
<proteinExistence type="predicted"/>
<dbReference type="Proteomes" id="UP000273515">
    <property type="component" value="Segment"/>
</dbReference>
<evidence type="ECO:0000313" key="2">
    <source>
        <dbReference type="Proteomes" id="UP000273515"/>
    </source>
</evidence>
<reference evidence="2" key="1">
    <citation type="submission" date="2017-07" db="EMBL/GenBank/DDBJ databases">
        <title>Cobaviruses - a newly discovered phage group infecting protist-associated Rhodobacteraceae is ubiquitous in highly productive marine areas.</title>
        <authorList>
            <person name="Bischoff V."/>
            <person name="Bunk B."/>
            <person name="Meier-Kolthoff J."/>
            <person name="Sproer C."/>
            <person name="Poehlein A."/>
            <person name="Dogs M."/>
            <person name="Daniel R."/>
            <person name="Overmann J."/>
            <person name="Goker M."/>
            <person name="Simon M."/>
            <person name="Brinkhoff T."/>
            <person name="Moraru C."/>
        </authorList>
    </citation>
    <scope>NUCLEOTIDE SEQUENCE [LARGE SCALE GENOMIC DNA]</scope>
</reference>
<dbReference type="EMBL" id="MF431616">
    <property type="protein sequence ID" value="AYP28084.1"/>
    <property type="molecule type" value="Genomic_DNA"/>
</dbReference>
<sequence>MFDLESRIAALVENLGLAYVLEQIDLSEETVVRMLVDEGYLDLEDFFNTDAEMEYWKERDE</sequence>
<organism evidence="1 2">
    <name type="scientific">Lentibacter phage vB_LenP_ICBM2</name>
    <dbReference type="NCBI Taxonomy" id="2847823"/>
    <lineage>
        <taxon>Viruses</taxon>
        <taxon>Duplodnaviria</taxon>
        <taxon>Heunggongvirae</taxon>
        <taxon>Uroviricota</taxon>
        <taxon>Caudoviricetes</taxon>
        <taxon>Zobellviridae</taxon>
        <taxon>Cobavirinae</taxon>
        <taxon>Veravirus</taxon>
        <taxon>Veravirus septentrionalis</taxon>
    </lineage>
</organism>
<gene>
    <name evidence="1" type="ORF">vBLenPICBM2__23</name>
</gene>
<protein>
    <submittedName>
        <fullName evidence="1">Uncharacterized protein</fullName>
    </submittedName>
</protein>
<name>A0A3G2YRP7_9CAUD</name>
<reference evidence="1 2" key="2">
    <citation type="journal article" date="2019" name="ISME J.">
        <title>Cobaviruses - a new globally distributed phage group infecting Rhodobacteraceae in marine ecosystems.</title>
        <authorList>
            <person name="Bischoff V."/>
            <person name="Bunk B."/>
            <person name="Meier-Kolthoff J.P."/>
            <person name="Sproer C."/>
            <person name="Poehlein A."/>
            <person name="Dogs M."/>
            <person name="Nguyen M."/>
            <person name="Petersen J."/>
            <person name="Daniel R."/>
            <person name="Overmann J."/>
            <person name="Goker M."/>
            <person name="Simon M."/>
            <person name="Brinkhoff T."/>
            <person name="Moraru C."/>
        </authorList>
    </citation>
    <scope>NUCLEOTIDE SEQUENCE [LARGE SCALE GENOMIC DNA]</scope>
</reference>
<accession>A0A3G2YRP7</accession>
<keyword evidence="2" id="KW-1185">Reference proteome</keyword>